<keyword evidence="3" id="KW-0418">Kinase</keyword>
<dbReference type="Proteomes" id="UP000039865">
    <property type="component" value="Unassembled WGS sequence"/>
</dbReference>
<dbReference type="Gene3D" id="3.40.50.10330">
    <property type="entry name" value="Probable inorganic polyphosphate/atp-NAD kinase, domain 1"/>
    <property type="match status" value="1"/>
</dbReference>
<dbReference type="AlphaFoldDB" id="A0A078AFL9"/>
<dbReference type="InterPro" id="IPR016064">
    <property type="entry name" value="NAD/diacylglycerol_kinase_sf"/>
</dbReference>
<dbReference type="Pfam" id="PF00071">
    <property type="entry name" value="Ras"/>
    <property type="match status" value="1"/>
</dbReference>
<organism evidence="7 8">
    <name type="scientific">Stylonychia lemnae</name>
    <name type="common">Ciliate</name>
    <dbReference type="NCBI Taxonomy" id="5949"/>
    <lineage>
        <taxon>Eukaryota</taxon>
        <taxon>Sar</taxon>
        <taxon>Alveolata</taxon>
        <taxon>Ciliophora</taxon>
        <taxon>Intramacronucleata</taxon>
        <taxon>Spirotrichea</taxon>
        <taxon>Stichotrichia</taxon>
        <taxon>Sporadotrichida</taxon>
        <taxon>Oxytrichidae</taxon>
        <taxon>Stylonychinae</taxon>
        <taxon>Stylonychia</taxon>
    </lineage>
</organism>
<dbReference type="InterPro" id="IPR017438">
    <property type="entry name" value="ATP-NAD_kinase_N"/>
</dbReference>
<dbReference type="Pfam" id="PF20143">
    <property type="entry name" value="NAD_kinase_C"/>
    <property type="match status" value="1"/>
</dbReference>
<dbReference type="SUPFAM" id="SSF52540">
    <property type="entry name" value="P-loop containing nucleoside triphosphate hydrolases"/>
    <property type="match status" value="1"/>
</dbReference>
<gene>
    <name evidence="7" type="primary">Contig10651.g11371</name>
    <name evidence="7" type="ORF">STYLEM_9299</name>
</gene>
<keyword evidence="2" id="KW-0808">Transferase</keyword>
<dbReference type="InterPro" id="IPR002504">
    <property type="entry name" value="NADK"/>
</dbReference>
<dbReference type="InParanoid" id="A0A078AFL9"/>
<dbReference type="Gene3D" id="3.40.50.300">
    <property type="entry name" value="P-loop containing nucleotide triphosphate hydrolases"/>
    <property type="match status" value="1"/>
</dbReference>
<dbReference type="InterPro" id="IPR027417">
    <property type="entry name" value="P-loop_NTPase"/>
</dbReference>
<dbReference type="GO" id="GO:0019674">
    <property type="term" value="P:NAD+ metabolic process"/>
    <property type="evidence" value="ECO:0007669"/>
    <property type="project" value="InterPro"/>
</dbReference>
<evidence type="ECO:0000313" key="8">
    <source>
        <dbReference type="Proteomes" id="UP000039865"/>
    </source>
</evidence>
<dbReference type="Pfam" id="PF01513">
    <property type="entry name" value="NAD_kinase"/>
    <property type="match status" value="1"/>
</dbReference>
<dbReference type="SUPFAM" id="SSF111331">
    <property type="entry name" value="NAD kinase/diacylglycerol kinase-like"/>
    <property type="match status" value="1"/>
</dbReference>
<evidence type="ECO:0000256" key="3">
    <source>
        <dbReference type="ARBA" id="ARBA00022777"/>
    </source>
</evidence>
<dbReference type="PANTHER" id="PTHR20275">
    <property type="entry name" value="NAD KINASE"/>
    <property type="match status" value="1"/>
</dbReference>
<evidence type="ECO:0000256" key="6">
    <source>
        <dbReference type="SAM" id="MobiDB-lite"/>
    </source>
</evidence>
<keyword evidence="8" id="KW-1185">Reference proteome</keyword>
<keyword evidence="4" id="KW-0521">NADP</keyword>
<dbReference type="InterPro" id="IPR005225">
    <property type="entry name" value="Small_GTP-bd"/>
</dbReference>
<evidence type="ECO:0000256" key="2">
    <source>
        <dbReference type="ARBA" id="ARBA00022679"/>
    </source>
</evidence>
<protein>
    <submittedName>
        <fullName evidence="7">Small rab-related gtpase</fullName>
    </submittedName>
</protein>
<accession>A0A078AFL9</accession>
<dbReference type="PROSITE" id="PS51419">
    <property type="entry name" value="RAB"/>
    <property type="match status" value="1"/>
</dbReference>
<dbReference type="EMBL" id="CCKQ01008843">
    <property type="protein sequence ID" value="CDW80302.1"/>
    <property type="molecule type" value="Genomic_DNA"/>
</dbReference>
<evidence type="ECO:0000313" key="7">
    <source>
        <dbReference type="EMBL" id="CDW80302.1"/>
    </source>
</evidence>
<dbReference type="GO" id="GO:0006741">
    <property type="term" value="P:NADP+ biosynthetic process"/>
    <property type="evidence" value="ECO:0007669"/>
    <property type="project" value="InterPro"/>
</dbReference>
<proteinExistence type="inferred from homology"/>
<dbReference type="InterPro" id="IPR001806">
    <property type="entry name" value="Small_GTPase"/>
</dbReference>
<reference evidence="7 8" key="1">
    <citation type="submission" date="2014-06" db="EMBL/GenBank/DDBJ databases">
        <authorList>
            <person name="Swart Estienne"/>
        </authorList>
    </citation>
    <scope>NUCLEOTIDE SEQUENCE [LARGE SCALE GENOMIC DNA]</scope>
    <source>
        <strain evidence="7 8">130c</strain>
    </source>
</reference>
<dbReference type="PRINTS" id="PR00449">
    <property type="entry name" value="RASTRNSFRMNG"/>
</dbReference>
<dbReference type="OrthoDB" id="6585768at2759"/>
<dbReference type="GO" id="GO:0003924">
    <property type="term" value="F:GTPase activity"/>
    <property type="evidence" value="ECO:0007669"/>
    <property type="project" value="InterPro"/>
</dbReference>
<sequence length="565" mass="64615">MEDLDLMMKVIVVGDGRKKHFIKDIGEEVEFYIWDTAGQEEFNSLTRRYYKGASACILAFSTTDRDSFDHVEKWKNAVEDECGDIPMIMVQTKIDLIDNAVMTEKEVNQLAKKLQMPLMRICSKDNIMITELFEFLAIKFFSKDMHKQEGHAPIQSIQDIKQQSISTSLASWNNQSANGSGGGQNRSQGHNRSQTSNASARDGSVLNALFCDNLNLVCQFSILLIYLMEKTNSNKLNNPNKPLKADSVLNEDKHLIDYTPEHVDELDLQNMHINLLFFLKKVEDENIIESLVRGVEYILDKQIEQKCKVVSKIYLEQWVIKKLPQKLFNQSMIQLEVWELDYFTGEVLSDVELDQQRRFSDQINREVHFDYIITIGGDGTILRLLQQIREYEKYRNLPPIITFSMNNVEELEIKTVIQKGNQPSTQNNPTTNQNEIQLLALNEITIMRNQENMLQVEVYINNVLLTVVQATPTGSTAYNLSCGGPIVHQNAQILCLTPIAPHSLSFRPVILPANEEVKIKIPDSSRTSAKVTIDGHTKIDLNPEDFILIRKSNQDIPCNNKIIFK</sequence>
<name>A0A078AFL9_STYLE</name>
<dbReference type="SMART" id="SM00174">
    <property type="entry name" value="RHO"/>
    <property type="match status" value="1"/>
</dbReference>
<comment type="similarity">
    <text evidence="1">Belongs to the NAD kinase family.</text>
</comment>
<dbReference type="GO" id="GO:0005525">
    <property type="term" value="F:GTP binding"/>
    <property type="evidence" value="ECO:0007669"/>
    <property type="project" value="InterPro"/>
</dbReference>
<dbReference type="SMART" id="SM00175">
    <property type="entry name" value="RAB"/>
    <property type="match status" value="1"/>
</dbReference>
<evidence type="ECO:0000256" key="4">
    <source>
        <dbReference type="ARBA" id="ARBA00022857"/>
    </source>
</evidence>
<dbReference type="InterPro" id="IPR017437">
    <property type="entry name" value="ATP-NAD_kinase_PpnK-typ_C"/>
</dbReference>
<dbReference type="Gene3D" id="2.60.200.30">
    <property type="entry name" value="Probable inorganic polyphosphate/atp-NAD kinase, domain 2"/>
    <property type="match status" value="1"/>
</dbReference>
<dbReference type="NCBIfam" id="TIGR00231">
    <property type="entry name" value="small_GTP"/>
    <property type="match status" value="1"/>
</dbReference>
<dbReference type="PANTHER" id="PTHR20275:SF26">
    <property type="entry name" value="NADH KINASE POS5, MITOCHONDRIAL"/>
    <property type="match status" value="1"/>
</dbReference>
<dbReference type="GO" id="GO:0003951">
    <property type="term" value="F:NAD+ kinase activity"/>
    <property type="evidence" value="ECO:0007669"/>
    <property type="project" value="InterPro"/>
</dbReference>
<keyword evidence="5" id="KW-0520">NAD</keyword>
<dbReference type="PROSITE" id="PS51421">
    <property type="entry name" value="RAS"/>
    <property type="match status" value="1"/>
</dbReference>
<evidence type="ECO:0000256" key="5">
    <source>
        <dbReference type="ARBA" id="ARBA00023027"/>
    </source>
</evidence>
<feature type="region of interest" description="Disordered" evidence="6">
    <location>
        <begin position="172"/>
        <end position="198"/>
    </location>
</feature>
<evidence type="ECO:0000256" key="1">
    <source>
        <dbReference type="ARBA" id="ARBA00010995"/>
    </source>
</evidence>
<dbReference type="SMART" id="SM00173">
    <property type="entry name" value="RAS"/>
    <property type="match status" value="1"/>
</dbReference>